<accession>A0ABX2Q834</accession>
<reference evidence="2 3" key="1">
    <citation type="submission" date="2020-05" db="EMBL/GenBank/DDBJ databases">
        <title>Hymenobacter terrestris sp. nov. and Hymenobacter lapidiphilus sp. nov., isolated from regoliths in Antarctica.</title>
        <authorList>
            <person name="Sedlacek I."/>
            <person name="Pantucek R."/>
            <person name="Zeman M."/>
            <person name="Holochova P."/>
            <person name="Kralova S."/>
            <person name="Stankova E."/>
            <person name="Sedo O."/>
            <person name="Micenkova L."/>
            <person name="Svec P."/>
            <person name="Gupta V."/>
            <person name="Sood U."/>
            <person name="Korpole U.S."/>
            <person name="Lal R."/>
        </authorList>
    </citation>
    <scope>NUCLEOTIDE SEQUENCE [LARGE SCALE GENOMIC DNA]</scope>
    <source>
        <strain evidence="2 3">P5252</strain>
    </source>
</reference>
<keyword evidence="1" id="KW-0732">Signal</keyword>
<name>A0ABX2Q834_9BACT</name>
<protein>
    <recommendedName>
        <fullName evidence="4">TraB/GumN family protein</fullName>
    </recommendedName>
</protein>
<dbReference type="Pfam" id="PF18950">
    <property type="entry name" value="DUF5694"/>
    <property type="match status" value="1"/>
</dbReference>
<evidence type="ECO:0000313" key="2">
    <source>
        <dbReference type="EMBL" id="NVO86131.1"/>
    </source>
</evidence>
<dbReference type="RefSeq" id="WP_176900846.1">
    <property type="nucleotide sequence ID" value="NZ_JABKAV010000057.1"/>
</dbReference>
<dbReference type="Proteomes" id="UP000626554">
    <property type="component" value="Unassembled WGS sequence"/>
</dbReference>
<gene>
    <name evidence="2" type="ORF">HW556_14685</name>
</gene>
<proteinExistence type="predicted"/>
<feature type="chain" id="PRO_5045382616" description="TraB/GumN family protein" evidence="1">
    <location>
        <begin position="21"/>
        <end position="283"/>
    </location>
</feature>
<keyword evidence="3" id="KW-1185">Reference proteome</keyword>
<organism evidence="2 3">
    <name type="scientific">Hymenobacter terrestris</name>
    <dbReference type="NCBI Taxonomy" id="2748310"/>
    <lineage>
        <taxon>Bacteria</taxon>
        <taxon>Pseudomonadati</taxon>
        <taxon>Bacteroidota</taxon>
        <taxon>Cytophagia</taxon>
        <taxon>Cytophagales</taxon>
        <taxon>Hymenobacteraceae</taxon>
        <taxon>Hymenobacter</taxon>
    </lineage>
</organism>
<evidence type="ECO:0000313" key="3">
    <source>
        <dbReference type="Proteomes" id="UP000626554"/>
    </source>
</evidence>
<evidence type="ECO:0000256" key="1">
    <source>
        <dbReference type="SAM" id="SignalP"/>
    </source>
</evidence>
<sequence length="283" mass="31992">MLHRAFLFLLLALTSLGARAQTKPAELLLIGTFHYDNPGLDLTKVTSVDVLAPKGQADLEMMAAKIAAFGPKKVFVEWQQNDQATLDELYAHYRKGDYESYIRGKYTNPTQLNLFLKNEMFQLGFRTAKKANLPRVYGIDYQGTSFPFDSVQQAIRAAGQTAIQQRIDAALKKFGDDFNRKASTMTLRELMLDANTPADLAANKGLYLDIFNRAGAVGNYAGPYLVSEWYRRNLYMYSLVQKLTEPADDKVMVLVGSGHAAIIRDFVPYDPRFRLRELREVLK</sequence>
<dbReference type="EMBL" id="JABKAV010000057">
    <property type="protein sequence ID" value="NVO86131.1"/>
    <property type="molecule type" value="Genomic_DNA"/>
</dbReference>
<feature type="signal peptide" evidence="1">
    <location>
        <begin position="1"/>
        <end position="20"/>
    </location>
</feature>
<comment type="caution">
    <text evidence="2">The sequence shown here is derived from an EMBL/GenBank/DDBJ whole genome shotgun (WGS) entry which is preliminary data.</text>
</comment>
<dbReference type="InterPro" id="IPR043749">
    <property type="entry name" value="DUF5694"/>
</dbReference>
<evidence type="ECO:0008006" key="4">
    <source>
        <dbReference type="Google" id="ProtNLM"/>
    </source>
</evidence>